<dbReference type="InterPro" id="IPR014284">
    <property type="entry name" value="RNA_pol_sigma-70_dom"/>
</dbReference>
<evidence type="ECO:0000256" key="1">
    <source>
        <dbReference type="ARBA" id="ARBA00010641"/>
    </source>
</evidence>
<evidence type="ECO:0000313" key="9">
    <source>
        <dbReference type="Proteomes" id="UP000005801"/>
    </source>
</evidence>
<dbReference type="OrthoDB" id="9780326at2"/>
<evidence type="ECO:0000256" key="2">
    <source>
        <dbReference type="ARBA" id="ARBA00023015"/>
    </source>
</evidence>
<dbReference type="InterPro" id="IPR013249">
    <property type="entry name" value="RNA_pol_sigma70_r4_t2"/>
</dbReference>
<dbReference type="AlphaFoldDB" id="A6G3R4"/>
<dbReference type="InterPro" id="IPR007627">
    <property type="entry name" value="RNA_pol_sigma70_r2"/>
</dbReference>
<dbReference type="GO" id="GO:0006352">
    <property type="term" value="P:DNA-templated transcription initiation"/>
    <property type="evidence" value="ECO:0007669"/>
    <property type="project" value="InterPro"/>
</dbReference>
<gene>
    <name evidence="8" type="ORF">PPSIR1_35032</name>
</gene>
<keyword evidence="9" id="KW-1185">Reference proteome</keyword>
<evidence type="ECO:0000313" key="8">
    <source>
        <dbReference type="EMBL" id="EDM79451.1"/>
    </source>
</evidence>
<keyword evidence="4" id="KW-0238">DNA-binding</keyword>
<dbReference type="CDD" id="cd06171">
    <property type="entry name" value="Sigma70_r4"/>
    <property type="match status" value="1"/>
</dbReference>
<dbReference type="RefSeq" id="WP_006971363.1">
    <property type="nucleotide sequence ID" value="NZ_ABCS01000019.1"/>
</dbReference>
<dbReference type="InterPro" id="IPR013324">
    <property type="entry name" value="RNA_pol_sigma_r3/r4-like"/>
</dbReference>
<sequence>MDDFDLLDRWRDGDRSAGNQLFQRHFESVNRFFENKLGQDVDDLVQTTFLQLTRDADKFRKQASFRTYLFAIARNQLYRYLRKHIGKKDVDFSYKSLADMNTSPPSRLVNDERKLFLLDALRTLPLEQQLLIELYYWEDVSVEALAQVFEIAAPTVRTRLFRARAALRDKMAKLSEKSRAAGEDGDSDSLDAWAHGLRATWVGP</sequence>
<name>A6G3R4_9BACT</name>
<dbReference type="PANTHER" id="PTHR43133">
    <property type="entry name" value="RNA POLYMERASE ECF-TYPE SIGMA FACTO"/>
    <property type="match status" value="1"/>
</dbReference>
<dbReference type="InterPro" id="IPR036388">
    <property type="entry name" value="WH-like_DNA-bd_sf"/>
</dbReference>
<keyword evidence="3" id="KW-0731">Sigma factor</keyword>
<dbReference type="eggNOG" id="COG1595">
    <property type="taxonomic scope" value="Bacteria"/>
</dbReference>
<evidence type="ECO:0000256" key="4">
    <source>
        <dbReference type="ARBA" id="ARBA00023125"/>
    </source>
</evidence>
<dbReference type="GO" id="GO:0016987">
    <property type="term" value="F:sigma factor activity"/>
    <property type="evidence" value="ECO:0007669"/>
    <property type="project" value="UniProtKB-KW"/>
</dbReference>
<accession>A6G3R4</accession>
<dbReference type="InterPro" id="IPR039425">
    <property type="entry name" value="RNA_pol_sigma-70-like"/>
</dbReference>
<dbReference type="Gene3D" id="1.10.10.10">
    <property type="entry name" value="Winged helix-like DNA-binding domain superfamily/Winged helix DNA-binding domain"/>
    <property type="match status" value="1"/>
</dbReference>
<dbReference type="Proteomes" id="UP000005801">
    <property type="component" value="Unassembled WGS sequence"/>
</dbReference>
<protein>
    <submittedName>
        <fullName evidence="8">RNA polymerase sigma-70 factor</fullName>
    </submittedName>
</protein>
<evidence type="ECO:0000256" key="5">
    <source>
        <dbReference type="ARBA" id="ARBA00023163"/>
    </source>
</evidence>
<dbReference type="EMBL" id="ABCS01000019">
    <property type="protein sequence ID" value="EDM79451.1"/>
    <property type="molecule type" value="Genomic_DNA"/>
</dbReference>
<feature type="domain" description="RNA polymerase sigma factor 70 region 4 type 2" evidence="7">
    <location>
        <begin position="117"/>
        <end position="167"/>
    </location>
</feature>
<keyword evidence="5" id="KW-0804">Transcription</keyword>
<reference evidence="8 9" key="1">
    <citation type="submission" date="2007-06" db="EMBL/GenBank/DDBJ databases">
        <authorList>
            <person name="Shimkets L."/>
            <person name="Ferriera S."/>
            <person name="Johnson J."/>
            <person name="Kravitz S."/>
            <person name="Beeson K."/>
            <person name="Sutton G."/>
            <person name="Rogers Y.-H."/>
            <person name="Friedman R."/>
            <person name="Frazier M."/>
            <person name="Venter J.C."/>
        </authorList>
    </citation>
    <scope>NUCLEOTIDE SEQUENCE [LARGE SCALE GENOMIC DNA]</scope>
    <source>
        <strain evidence="8 9">SIR-1</strain>
    </source>
</reference>
<evidence type="ECO:0000259" key="7">
    <source>
        <dbReference type="Pfam" id="PF08281"/>
    </source>
</evidence>
<dbReference type="PANTHER" id="PTHR43133:SF8">
    <property type="entry name" value="RNA POLYMERASE SIGMA FACTOR HI_1459-RELATED"/>
    <property type="match status" value="1"/>
</dbReference>
<keyword evidence="2" id="KW-0805">Transcription regulation</keyword>
<dbReference type="SUPFAM" id="SSF88659">
    <property type="entry name" value="Sigma3 and sigma4 domains of RNA polymerase sigma factors"/>
    <property type="match status" value="1"/>
</dbReference>
<dbReference type="Pfam" id="PF08281">
    <property type="entry name" value="Sigma70_r4_2"/>
    <property type="match status" value="1"/>
</dbReference>
<dbReference type="SUPFAM" id="SSF88946">
    <property type="entry name" value="Sigma2 domain of RNA polymerase sigma factors"/>
    <property type="match status" value="1"/>
</dbReference>
<feature type="domain" description="RNA polymerase sigma-70 region 2" evidence="6">
    <location>
        <begin position="38"/>
        <end position="84"/>
    </location>
</feature>
<dbReference type="NCBIfam" id="TIGR02937">
    <property type="entry name" value="sigma70-ECF"/>
    <property type="match status" value="1"/>
</dbReference>
<dbReference type="Pfam" id="PF04542">
    <property type="entry name" value="Sigma70_r2"/>
    <property type="match status" value="1"/>
</dbReference>
<dbReference type="GO" id="GO:0003677">
    <property type="term" value="F:DNA binding"/>
    <property type="evidence" value="ECO:0007669"/>
    <property type="project" value="UniProtKB-KW"/>
</dbReference>
<evidence type="ECO:0000259" key="6">
    <source>
        <dbReference type="Pfam" id="PF04542"/>
    </source>
</evidence>
<dbReference type="InterPro" id="IPR013325">
    <property type="entry name" value="RNA_pol_sigma_r2"/>
</dbReference>
<dbReference type="STRING" id="391625.PPSIR1_35032"/>
<dbReference type="Gene3D" id="1.10.1740.10">
    <property type="match status" value="1"/>
</dbReference>
<comment type="caution">
    <text evidence="8">The sequence shown here is derived from an EMBL/GenBank/DDBJ whole genome shotgun (WGS) entry which is preliminary data.</text>
</comment>
<organism evidence="8 9">
    <name type="scientific">Plesiocystis pacifica SIR-1</name>
    <dbReference type="NCBI Taxonomy" id="391625"/>
    <lineage>
        <taxon>Bacteria</taxon>
        <taxon>Pseudomonadati</taxon>
        <taxon>Myxococcota</taxon>
        <taxon>Polyangia</taxon>
        <taxon>Nannocystales</taxon>
        <taxon>Nannocystaceae</taxon>
        <taxon>Plesiocystis</taxon>
    </lineage>
</organism>
<comment type="similarity">
    <text evidence="1">Belongs to the sigma-70 factor family. ECF subfamily.</text>
</comment>
<evidence type="ECO:0000256" key="3">
    <source>
        <dbReference type="ARBA" id="ARBA00023082"/>
    </source>
</evidence>
<proteinExistence type="inferred from homology"/>